<protein>
    <recommendedName>
        <fullName evidence="3">Cyclophilin TM1367-like domain-containing protein</fullName>
    </recommendedName>
</protein>
<evidence type="ECO:0000313" key="1">
    <source>
        <dbReference type="EMBL" id="HEB48317.1"/>
    </source>
</evidence>
<dbReference type="EMBL" id="DSKP01000028">
    <property type="protein sequence ID" value="HEB48317.1"/>
    <property type="molecule type" value="Genomic_DNA"/>
</dbReference>
<gene>
    <name evidence="2" type="ORF">ENM88_05055</name>
    <name evidence="1" type="ORF">ENP77_00760</name>
</gene>
<dbReference type="EMBL" id="DRZM01000153">
    <property type="protein sequence ID" value="HHP05102.1"/>
    <property type="molecule type" value="Genomic_DNA"/>
</dbReference>
<proteinExistence type="predicted"/>
<reference evidence="1" key="1">
    <citation type="journal article" date="2020" name="mSystems">
        <title>Genome- and Community-Level Interaction Insights into Carbon Utilization and Element Cycling Functions of Hydrothermarchaeota in Hydrothermal Sediment.</title>
        <authorList>
            <person name="Zhou Z."/>
            <person name="Liu Y."/>
            <person name="Xu W."/>
            <person name="Pan J."/>
            <person name="Luo Z.H."/>
            <person name="Li M."/>
        </authorList>
    </citation>
    <scope>NUCLEOTIDE SEQUENCE [LARGE SCALE GENOMIC DNA]</scope>
    <source>
        <strain evidence="2">SpSt-1125</strain>
        <strain evidence="1">SpSt-25</strain>
    </source>
</reference>
<name>A0A7C1P0Q3_THEPE</name>
<organism evidence="1">
    <name type="scientific">Thermofilum pendens</name>
    <dbReference type="NCBI Taxonomy" id="2269"/>
    <lineage>
        <taxon>Archaea</taxon>
        <taxon>Thermoproteota</taxon>
        <taxon>Thermoprotei</taxon>
        <taxon>Thermofilales</taxon>
        <taxon>Thermofilaceae</taxon>
        <taxon>Thermofilum</taxon>
    </lineage>
</organism>
<evidence type="ECO:0008006" key="3">
    <source>
        <dbReference type="Google" id="ProtNLM"/>
    </source>
</evidence>
<evidence type="ECO:0000313" key="2">
    <source>
        <dbReference type="EMBL" id="HHP05102.1"/>
    </source>
</evidence>
<dbReference type="AlphaFoldDB" id="A0A7C1P0Q3"/>
<accession>A0A7C1P0Q3</accession>
<comment type="caution">
    <text evidence="1">The sequence shown here is derived from an EMBL/GenBank/DDBJ whole genome shotgun (WGS) entry which is preliminary data.</text>
</comment>
<sequence>MNADRALLLIEQRGSALAKAVLRRELIPFNFDSLLKVRTTITRTSISKGLLLLSLPAKLRQEHSLYRVFSRGDVLVVHQLNCIAVVIEQQPLESVEAYKAGEVLEGLDNLTELPSGATVTLRIMPVEGTI</sequence>